<reference evidence="2 3" key="1">
    <citation type="journal article" date="2019" name="Int. J. Syst. Evol. Microbiol.">
        <title>The Global Catalogue of Microorganisms (GCM) 10K type strain sequencing project: providing services to taxonomists for standard genome sequencing and annotation.</title>
        <authorList>
            <consortium name="The Broad Institute Genomics Platform"/>
            <consortium name="The Broad Institute Genome Sequencing Center for Infectious Disease"/>
            <person name="Wu L."/>
            <person name="Ma J."/>
        </authorList>
    </citation>
    <scope>NUCLEOTIDE SEQUENCE [LARGE SCALE GENOMIC DNA]</scope>
    <source>
        <strain evidence="2 3">JCM 12696</strain>
    </source>
</reference>
<dbReference type="Proteomes" id="UP001501371">
    <property type="component" value="Unassembled WGS sequence"/>
</dbReference>
<sequence length="154" mass="15918">MPSCSAIPLDRSRAVPPFGDRRPPWIPALWKRRLVWAALSALLLAMVQCAADVSHRANPIPGGPVSASRSLSTPQGSLGGNTVAGRQAPDGCSASDAGRAGVTPLPFRALPCPATAAAHVHVAGPLVAEPLDALRSWIPNGGRTALAALCRWLI</sequence>
<feature type="compositionally biased region" description="Polar residues" evidence="1">
    <location>
        <begin position="67"/>
        <end position="76"/>
    </location>
</feature>
<organism evidence="2 3">
    <name type="scientific">Streptomyces hebeiensis</name>
    <dbReference type="NCBI Taxonomy" id="229486"/>
    <lineage>
        <taxon>Bacteria</taxon>
        <taxon>Bacillati</taxon>
        <taxon>Actinomycetota</taxon>
        <taxon>Actinomycetes</taxon>
        <taxon>Kitasatosporales</taxon>
        <taxon>Streptomycetaceae</taxon>
        <taxon>Streptomyces</taxon>
    </lineage>
</organism>
<gene>
    <name evidence="2" type="ORF">GCM10009654_19700</name>
</gene>
<feature type="region of interest" description="Disordered" evidence="1">
    <location>
        <begin position="61"/>
        <end position="95"/>
    </location>
</feature>
<protein>
    <submittedName>
        <fullName evidence="2">Uncharacterized protein</fullName>
    </submittedName>
</protein>
<keyword evidence="3" id="KW-1185">Reference proteome</keyword>
<evidence type="ECO:0000313" key="3">
    <source>
        <dbReference type="Proteomes" id="UP001501371"/>
    </source>
</evidence>
<proteinExistence type="predicted"/>
<accession>A0ABN1UQG1</accession>
<name>A0ABN1UQG1_9ACTN</name>
<evidence type="ECO:0000256" key="1">
    <source>
        <dbReference type="SAM" id="MobiDB-lite"/>
    </source>
</evidence>
<comment type="caution">
    <text evidence="2">The sequence shown here is derived from an EMBL/GenBank/DDBJ whole genome shotgun (WGS) entry which is preliminary data.</text>
</comment>
<dbReference type="EMBL" id="BAAAKV010000014">
    <property type="protein sequence ID" value="GAA1163052.1"/>
    <property type="molecule type" value="Genomic_DNA"/>
</dbReference>
<dbReference type="RefSeq" id="WP_344273187.1">
    <property type="nucleotide sequence ID" value="NZ_BAAAKV010000014.1"/>
</dbReference>
<evidence type="ECO:0000313" key="2">
    <source>
        <dbReference type="EMBL" id="GAA1163052.1"/>
    </source>
</evidence>